<gene>
    <name evidence="2" type="ORF">NPIL_502401</name>
</gene>
<feature type="signal peptide" evidence="1">
    <location>
        <begin position="1"/>
        <end position="15"/>
    </location>
</feature>
<dbReference type="AlphaFoldDB" id="A0A8X6TWS9"/>
<evidence type="ECO:0000256" key="1">
    <source>
        <dbReference type="SAM" id="SignalP"/>
    </source>
</evidence>
<dbReference type="EMBL" id="BMAW01115124">
    <property type="protein sequence ID" value="GFT64968.1"/>
    <property type="molecule type" value="Genomic_DNA"/>
</dbReference>
<protein>
    <submittedName>
        <fullName evidence="2">Uncharacterized protein</fullName>
    </submittedName>
</protein>
<comment type="caution">
    <text evidence="2">The sequence shown here is derived from an EMBL/GenBank/DDBJ whole genome shotgun (WGS) entry which is preliminary data.</text>
</comment>
<dbReference type="Proteomes" id="UP000887013">
    <property type="component" value="Unassembled WGS sequence"/>
</dbReference>
<proteinExistence type="predicted"/>
<feature type="non-terminal residue" evidence="2">
    <location>
        <position position="1"/>
    </location>
</feature>
<name>A0A8X6TWS9_NEPPI</name>
<evidence type="ECO:0000313" key="3">
    <source>
        <dbReference type="Proteomes" id="UP000887013"/>
    </source>
</evidence>
<keyword evidence="3" id="KW-1185">Reference proteome</keyword>
<evidence type="ECO:0000313" key="2">
    <source>
        <dbReference type="EMBL" id="GFT64968.1"/>
    </source>
</evidence>
<feature type="chain" id="PRO_5036503347" evidence="1">
    <location>
        <begin position="16"/>
        <end position="106"/>
    </location>
</feature>
<accession>A0A8X6TWS9</accession>
<dbReference type="OrthoDB" id="6473475at2759"/>
<reference evidence="2" key="1">
    <citation type="submission" date="2020-08" db="EMBL/GenBank/DDBJ databases">
        <title>Multicomponent nature underlies the extraordinary mechanical properties of spider dragline silk.</title>
        <authorList>
            <person name="Kono N."/>
            <person name="Nakamura H."/>
            <person name="Mori M."/>
            <person name="Yoshida Y."/>
            <person name="Ohtoshi R."/>
            <person name="Malay A.D."/>
            <person name="Moran D.A.P."/>
            <person name="Tomita M."/>
            <person name="Numata K."/>
            <person name="Arakawa K."/>
        </authorList>
    </citation>
    <scope>NUCLEOTIDE SEQUENCE</scope>
</reference>
<keyword evidence="1" id="KW-0732">Signal</keyword>
<organism evidence="2 3">
    <name type="scientific">Nephila pilipes</name>
    <name type="common">Giant wood spider</name>
    <name type="synonym">Nephila maculata</name>
    <dbReference type="NCBI Taxonomy" id="299642"/>
    <lineage>
        <taxon>Eukaryota</taxon>
        <taxon>Metazoa</taxon>
        <taxon>Ecdysozoa</taxon>
        <taxon>Arthropoda</taxon>
        <taxon>Chelicerata</taxon>
        <taxon>Arachnida</taxon>
        <taxon>Araneae</taxon>
        <taxon>Araneomorphae</taxon>
        <taxon>Entelegynae</taxon>
        <taxon>Araneoidea</taxon>
        <taxon>Nephilidae</taxon>
        <taxon>Nephila</taxon>
    </lineage>
</organism>
<sequence>LVILFFITVIYSSQGRSVYKAQKQPNKFDKSFVKPEGRFGGDYAGSHGGSSSGAHGGTGKVLIAHEVGQYVGHVISSGNGGYGGHRRVRRWTQGDGGHTGSGRWKW</sequence>